<dbReference type="Gramene" id="Mp4g21030.1">
    <property type="protein sequence ID" value="Mp4g21030.1.cds"/>
    <property type="gene ID" value="Mp4g21030"/>
</dbReference>
<organism evidence="2 3">
    <name type="scientific">Marchantia polymorpha</name>
    <name type="common">Common liverwort</name>
    <name type="synonym">Marchantia aquatica</name>
    <dbReference type="NCBI Taxonomy" id="3197"/>
    <lineage>
        <taxon>Eukaryota</taxon>
        <taxon>Viridiplantae</taxon>
        <taxon>Streptophyta</taxon>
        <taxon>Embryophyta</taxon>
        <taxon>Marchantiophyta</taxon>
        <taxon>Marchantiopsida</taxon>
        <taxon>Marchantiidae</taxon>
        <taxon>Marchantiales</taxon>
        <taxon>Marchantiaceae</taxon>
        <taxon>Marchantia</taxon>
    </lineage>
</organism>
<feature type="domain" description="Sema" evidence="1">
    <location>
        <begin position="1"/>
        <end position="122"/>
    </location>
</feature>
<dbReference type="EMBL" id="KZ772773">
    <property type="protein sequence ID" value="PTQ32258.1"/>
    <property type="molecule type" value="Genomic_DNA"/>
</dbReference>
<dbReference type="AlphaFoldDB" id="A0A2R6WEI2"/>
<dbReference type="InterPro" id="IPR001627">
    <property type="entry name" value="Semap_dom"/>
</dbReference>
<accession>A0A2R6WEI2</accession>
<dbReference type="PROSITE" id="PS51004">
    <property type="entry name" value="SEMA"/>
    <property type="match status" value="1"/>
</dbReference>
<proteinExistence type="predicted"/>
<evidence type="ECO:0000259" key="1">
    <source>
        <dbReference type="PROSITE" id="PS51004"/>
    </source>
</evidence>
<evidence type="ECO:0000313" key="3">
    <source>
        <dbReference type="Proteomes" id="UP000244005"/>
    </source>
</evidence>
<gene>
    <name evidence="2" type="ORF">MARPO_0101s0049</name>
</gene>
<sequence length="122" mass="13711">MCQGNSRVPQVILNVRKRLASWHKSRLACAEPEVPLAHRAVRAWTTSQALLLLVECAMLPKSSGICAVFTRSSEHMSSARACSAYSMRNRNPALWRKSPSLEGPRHQRCNQILYCSSKSSNW</sequence>
<protein>
    <recommendedName>
        <fullName evidence="1">Sema domain-containing protein</fullName>
    </recommendedName>
</protein>
<dbReference type="Proteomes" id="UP000244005">
    <property type="component" value="Unassembled WGS sequence"/>
</dbReference>
<keyword evidence="3" id="KW-1185">Reference proteome</keyword>
<name>A0A2R6WEI2_MARPO</name>
<reference evidence="3" key="1">
    <citation type="journal article" date="2017" name="Cell">
        <title>Insights into land plant evolution garnered from the Marchantia polymorpha genome.</title>
        <authorList>
            <person name="Bowman J.L."/>
            <person name="Kohchi T."/>
            <person name="Yamato K.T."/>
            <person name="Jenkins J."/>
            <person name="Shu S."/>
            <person name="Ishizaki K."/>
            <person name="Yamaoka S."/>
            <person name="Nishihama R."/>
            <person name="Nakamura Y."/>
            <person name="Berger F."/>
            <person name="Adam C."/>
            <person name="Aki S.S."/>
            <person name="Althoff F."/>
            <person name="Araki T."/>
            <person name="Arteaga-Vazquez M.A."/>
            <person name="Balasubrmanian S."/>
            <person name="Barry K."/>
            <person name="Bauer D."/>
            <person name="Boehm C.R."/>
            <person name="Briginshaw L."/>
            <person name="Caballero-Perez J."/>
            <person name="Catarino B."/>
            <person name="Chen F."/>
            <person name="Chiyoda S."/>
            <person name="Chovatia M."/>
            <person name="Davies K.M."/>
            <person name="Delmans M."/>
            <person name="Demura T."/>
            <person name="Dierschke T."/>
            <person name="Dolan L."/>
            <person name="Dorantes-Acosta A.E."/>
            <person name="Eklund D.M."/>
            <person name="Florent S.N."/>
            <person name="Flores-Sandoval E."/>
            <person name="Fujiyama A."/>
            <person name="Fukuzawa H."/>
            <person name="Galik B."/>
            <person name="Grimanelli D."/>
            <person name="Grimwood J."/>
            <person name="Grossniklaus U."/>
            <person name="Hamada T."/>
            <person name="Haseloff J."/>
            <person name="Hetherington A.J."/>
            <person name="Higo A."/>
            <person name="Hirakawa Y."/>
            <person name="Hundley H.N."/>
            <person name="Ikeda Y."/>
            <person name="Inoue K."/>
            <person name="Inoue S.I."/>
            <person name="Ishida S."/>
            <person name="Jia Q."/>
            <person name="Kakita M."/>
            <person name="Kanazawa T."/>
            <person name="Kawai Y."/>
            <person name="Kawashima T."/>
            <person name="Kennedy M."/>
            <person name="Kinose K."/>
            <person name="Kinoshita T."/>
            <person name="Kohara Y."/>
            <person name="Koide E."/>
            <person name="Komatsu K."/>
            <person name="Kopischke S."/>
            <person name="Kubo M."/>
            <person name="Kyozuka J."/>
            <person name="Lagercrantz U."/>
            <person name="Lin S.S."/>
            <person name="Lindquist E."/>
            <person name="Lipzen A.M."/>
            <person name="Lu C.W."/>
            <person name="De Luna E."/>
            <person name="Martienssen R.A."/>
            <person name="Minamino N."/>
            <person name="Mizutani M."/>
            <person name="Mizutani M."/>
            <person name="Mochizuki N."/>
            <person name="Monte I."/>
            <person name="Mosher R."/>
            <person name="Nagasaki H."/>
            <person name="Nakagami H."/>
            <person name="Naramoto S."/>
            <person name="Nishitani K."/>
            <person name="Ohtani M."/>
            <person name="Okamoto T."/>
            <person name="Okumura M."/>
            <person name="Phillips J."/>
            <person name="Pollak B."/>
            <person name="Reinders A."/>
            <person name="Rovekamp M."/>
            <person name="Sano R."/>
            <person name="Sawa S."/>
            <person name="Schmid M.W."/>
            <person name="Shirakawa M."/>
            <person name="Solano R."/>
            <person name="Spunde A."/>
            <person name="Suetsugu N."/>
            <person name="Sugano S."/>
            <person name="Sugiyama A."/>
            <person name="Sun R."/>
            <person name="Suzuki Y."/>
            <person name="Takenaka M."/>
            <person name="Takezawa D."/>
            <person name="Tomogane H."/>
            <person name="Tsuzuki M."/>
            <person name="Ueda T."/>
            <person name="Umeda M."/>
            <person name="Ward J.M."/>
            <person name="Watanabe Y."/>
            <person name="Yazaki K."/>
            <person name="Yokoyama R."/>
            <person name="Yoshitake Y."/>
            <person name="Yotsui I."/>
            <person name="Zachgo S."/>
            <person name="Schmutz J."/>
        </authorList>
    </citation>
    <scope>NUCLEOTIDE SEQUENCE [LARGE SCALE GENOMIC DNA]</scope>
    <source>
        <strain evidence="3">Tak-1</strain>
    </source>
</reference>
<evidence type="ECO:0000313" key="2">
    <source>
        <dbReference type="EMBL" id="PTQ32258.1"/>
    </source>
</evidence>